<dbReference type="SUPFAM" id="SSF53623">
    <property type="entry name" value="MurD-like peptide ligases, catalytic domain"/>
    <property type="match status" value="1"/>
</dbReference>
<dbReference type="Gene3D" id="3.40.1190.10">
    <property type="entry name" value="Mur-like, catalytic domain"/>
    <property type="match status" value="1"/>
</dbReference>
<dbReference type="InterPro" id="IPR005762">
    <property type="entry name" value="MurD"/>
</dbReference>
<evidence type="ECO:0000256" key="3">
    <source>
        <dbReference type="ARBA" id="ARBA00022840"/>
    </source>
</evidence>
<dbReference type="GO" id="GO:0008764">
    <property type="term" value="F:UDP-N-acetylmuramoylalanine-D-glutamate ligase activity"/>
    <property type="evidence" value="ECO:0007669"/>
    <property type="project" value="InterPro"/>
</dbReference>
<dbReference type="AlphaFoldDB" id="X1M5G7"/>
<dbReference type="PANTHER" id="PTHR43692:SF1">
    <property type="entry name" value="UDP-N-ACETYLMURAMOYLALANINE--D-GLUTAMATE LIGASE"/>
    <property type="match status" value="1"/>
</dbReference>
<dbReference type="GO" id="GO:0051301">
    <property type="term" value="P:cell division"/>
    <property type="evidence" value="ECO:0007669"/>
    <property type="project" value="InterPro"/>
</dbReference>
<evidence type="ECO:0000313" key="4">
    <source>
        <dbReference type="EMBL" id="GAI26553.1"/>
    </source>
</evidence>
<dbReference type="PANTHER" id="PTHR43692">
    <property type="entry name" value="UDP-N-ACETYLMURAMOYLALANINE--D-GLUTAMATE LIGASE"/>
    <property type="match status" value="1"/>
</dbReference>
<keyword evidence="3" id="KW-0067">ATP-binding</keyword>
<dbReference type="InterPro" id="IPR036565">
    <property type="entry name" value="Mur-like_cat_sf"/>
</dbReference>
<reference evidence="4" key="1">
    <citation type="journal article" date="2014" name="Front. Microbiol.">
        <title>High frequency of phylogenetically diverse reductive dehalogenase-homologous genes in deep subseafloor sedimentary metagenomes.</title>
        <authorList>
            <person name="Kawai M."/>
            <person name="Futagami T."/>
            <person name="Toyoda A."/>
            <person name="Takaki Y."/>
            <person name="Nishi S."/>
            <person name="Hori S."/>
            <person name="Arai W."/>
            <person name="Tsubouchi T."/>
            <person name="Morono Y."/>
            <person name="Uchiyama I."/>
            <person name="Ito T."/>
            <person name="Fujiyama A."/>
            <person name="Inagaki F."/>
            <person name="Takami H."/>
        </authorList>
    </citation>
    <scope>NUCLEOTIDE SEQUENCE</scope>
    <source>
        <strain evidence="4">Expedition CK06-06</strain>
    </source>
</reference>
<dbReference type="EMBL" id="BARV01019045">
    <property type="protein sequence ID" value="GAI26553.1"/>
    <property type="molecule type" value="Genomic_DNA"/>
</dbReference>
<dbReference type="GO" id="GO:0005737">
    <property type="term" value="C:cytoplasm"/>
    <property type="evidence" value="ECO:0007669"/>
    <property type="project" value="InterPro"/>
</dbReference>
<dbReference type="GO" id="GO:0008360">
    <property type="term" value="P:regulation of cell shape"/>
    <property type="evidence" value="ECO:0007669"/>
    <property type="project" value="InterPro"/>
</dbReference>
<keyword evidence="2" id="KW-0547">Nucleotide-binding</keyword>
<organism evidence="4">
    <name type="scientific">marine sediment metagenome</name>
    <dbReference type="NCBI Taxonomy" id="412755"/>
    <lineage>
        <taxon>unclassified sequences</taxon>
        <taxon>metagenomes</taxon>
        <taxon>ecological metagenomes</taxon>
    </lineage>
</organism>
<comment type="caution">
    <text evidence="4">The sequence shown here is derived from an EMBL/GenBank/DDBJ whole genome shotgun (WGS) entry which is preliminary data.</text>
</comment>
<evidence type="ECO:0008006" key="5">
    <source>
        <dbReference type="Google" id="ProtNLM"/>
    </source>
</evidence>
<accession>X1M5G7</accession>
<name>X1M5G7_9ZZZZ</name>
<evidence type="ECO:0000256" key="2">
    <source>
        <dbReference type="ARBA" id="ARBA00022741"/>
    </source>
</evidence>
<evidence type="ECO:0000256" key="1">
    <source>
        <dbReference type="ARBA" id="ARBA00022598"/>
    </source>
</evidence>
<dbReference type="GO" id="GO:0005524">
    <property type="term" value="F:ATP binding"/>
    <property type="evidence" value="ECO:0007669"/>
    <property type="project" value="UniProtKB-KW"/>
</dbReference>
<dbReference type="Gene3D" id="3.40.50.720">
    <property type="entry name" value="NAD(P)-binding Rossmann-like Domain"/>
    <property type="match status" value="1"/>
</dbReference>
<gene>
    <name evidence="4" type="ORF">S06H3_32083</name>
</gene>
<dbReference type="Pfam" id="PF21799">
    <property type="entry name" value="MurD-like_N"/>
    <property type="match status" value="1"/>
</dbReference>
<protein>
    <recommendedName>
        <fullName evidence="5">Mur ligase central domain-containing protein</fullName>
    </recommendedName>
</protein>
<proteinExistence type="predicted"/>
<keyword evidence="1" id="KW-0436">Ligase</keyword>
<sequence length="126" mass="14382">MKLNDLKDKKILILGLGREGRDNFRFLRKMFPKKILGIADISERIKKPDKKVKLHLGKNYLKALKNYDVIVKSPGIPFKILPKSALKKITSQTKIFFENCPRKIIGITGTKGKSTTASLIYQILKQ</sequence>
<feature type="non-terminal residue" evidence="4">
    <location>
        <position position="126"/>
    </location>
</feature>